<dbReference type="OrthoDB" id="256303at2759"/>
<evidence type="ECO:0000256" key="1">
    <source>
        <dbReference type="ARBA" id="ARBA00022574"/>
    </source>
</evidence>
<keyword evidence="2" id="KW-0677">Repeat</keyword>
<dbReference type="Proteomes" id="UP000008792">
    <property type="component" value="Unassembled WGS sequence"/>
</dbReference>
<dbReference type="PROSITE" id="PS00678">
    <property type="entry name" value="WD_REPEATS_1"/>
    <property type="match status" value="1"/>
</dbReference>
<dbReference type="InterPro" id="IPR020472">
    <property type="entry name" value="WD40_PAC1"/>
</dbReference>
<dbReference type="InterPro" id="IPR019775">
    <property type="entry name" value="WD40_repeat_CS"/>
</dbReference>
<gene>
    <name evidence="3" type="primary">Dvir\GJ20971</name>
    <name evidence="3" type="ORF">Dvir_GJ20971</name>
</gene>
<protein>
    <submittedName>
        <fullName evidence="3">Uncharacterized protein</fullName>
    </submittedName>
</protein>
<keyword evidence="4" id="KW-1185">Reference proteome</keyword>
<dbReference type="PRINTS" id="PR00320">
    <property type="entry name" value="GPROTEINBRPT"/>
</dbReference>
<evidence type="ECO:0000256" key="2">
    <source>
        <dbReference type="ARBA" id="ARBA00022737"/>
    </source>
</evidence>
<dbReference type="AlphaFoldDB" id="B4LPK7"/>
<dbReference type="InterPro" id="IPR015943">
    <property type="entry name" value="WD40/YVTN_repeat-like_dom_sf"/>
</dbReference>
<dbReference type="STRING" id="7244.B4LPK7"/>
<proteinExistence type="predicted"/>
<dbReference type="HOGENOM" id="CLU_038526_1_0_1"/>
<accession>B4LPK7</accession>
<organism evidence="3 4">
    <name type="scientific">Drosophila virilis</name>
    <name type="common">Fruit fly</name>
    <dbReference type="NCBI Taxonomy" id="7244"/>
    <lineage>
        <taxon>Eukaryota</taxon>
        <taxon>Metazoa</taxon>
        <taxon>Ecdysozoa</taxon>
        <taxon>Arthropoda</taxon>
        <taxon>Hexapoda</taxon>
        <taxon>Insecta</taxon>
        <taxon>Pterygota</taxon>
        <taxon>Neoptera</taxon>
        <taxon>Endopterygota</taxon>
        <taxon>Diptera</taxon>
        <taxon>Brachycera</taxon>
        <taxon>Muscomorpha</taxon>
        <taxon>Ephydroidea</taxon>
        <taxon>Drosophilidae</taxon>
        <taxon>Drosophila</taxon>
    </lineage>
</organism>
<dbReference type="eggNOG" id="KOG0647">
    <property type="taxonomic scope" value="Eukaryota"/>
</dbReference>
<evidence type="ECO:0000313" key="3">
    <source>
        <dbReference type="EMBL" id="EDW60245.2"/>
    </source>
</evidence>
<dbReference type="KEGG" id="dvi:6625941"/>
<dbReference type="Gene3D" id="2.130.10.10">
    <property type="entry name" value="YVTN repeat-like/Quinoprotein amine dehydrogenase"/>
    <property type="match status" value="1"/>
</dbReference>
<dbReference type="SMART" id="SM00320">
    <property type="entry name" value="WD40"/>
    <property type="match status" value="4"/>
</dbReference>
<evidence type="ECO:0000313" key="4">
    <source>
        <dbReference type="Proteomes" id="UP000008792"/>
    </source>
</evidence>
<sequence>MMPQNSVDFEVCFPPSDSISALEFSPAPRNMLCAGSWDQTVRTWHVEMNGATTPNGFCKVNSPVLDVSWSDDSNKVYLSTAGREVHQWDLQSNQLTQIGTHDAGVRSCHWIKAANYACLMTGSWDKTLKFWDIRCPMPMLTLSLPDRCYDADVLYPMAAVACAGNIIMLYALDKIAMDYRHMESNLKQQTRCISIFRERQNQSGGFVVGGIEGRAAVHYFYGKESFAFKCHRSPCPMGIHNIYAVNDLKHHPVHQTLVTAGSDGVYTCWDTCSRNKIFSSSTKDQPLTKCCFSPDGQIFAYALGYDWAKGHEHFDPNKKPQIFLHPCFDEMKTR</sequence>
<dbReference type="Pfam" id="PF00400">
    <property type="entry name" value="WD40"/>
    <property type="match status" value="3"/>
</dbReference>
<dbReference type="EMBL" id="CH940648">
    <property type="protein sequence ID" value="EDW60245.2"/>
    <property type="molecule type" value="Genomic_DNA"/>
</dbReference>
<keyword evidence="1" id="KW-0853">WD repeat</keyword>
<dbReference type="PANTHER" id="PTHR10971">
    <property type="entry name" value="MRNA EXPORT FACTOR AND BUB3"/>
    <property type="match status" value="1"/>
</dbReference>
<dbReference type="SMR" id="B4LPK7"/>
<dbReference type="SUPFAM" id="SSF50978">
    <property type="entry name" value="WD40 repeat-like"/>
    <property type="match status" value="1"/>
</dbReference>
<name>B4LPK7_DROVI</name>
<dbReference type="InParanoid" id="B4LPK7"/>
<dbReference type="InterPro" id="IPR036322">
    <property type="entry name" value="WD40_repeat_dom_sf"/>
</dbReference>
<dbReference type="InterPro" id="IPR001680">
    <property type="entry name" value="WD40_rpt"/>
</dbReference>
<reference evidence="3 4" key="1">
    <citation type="journal article" date="2007" name="Nature">
        <title>Evolution of genes and genomes on the Drosophila phylogeny.</title>
        <authorList>
            <consortium name="Drosophila 12 Genomes Consortium"/>
            <person name="Clark A.G."/>
            <person name="Eisen M.B."/>
            <person name="Smith D.R."/>
            <person name="Bergman C.M."/>
            <person name="Oliver B."/>
            <person name="Markow T.A."/>
            <person name="Kaufman T.C."/>
            <person name="Kellis M."/>
            <person name="Gelbart W."/>
            <person name="Iyer V.N."/>
            <person name="Pollard D.A."/>
            <person name="Sackton T.B."/>
            <person name="Larracuente A.M."/>
            <person name="Singh N.D."/>
            <person name="Abad J.P."/>
            <person name="Abt D.N."/>
            <person name="Adryan B."/>
            <person name="Aguade M."/>
            <person name="Akashi H."/>
            <person name="Anderson W.W."/>
            <person name="Aquadro C.F."/>
            <person name="Ardell D.H."/>
            <person name="Arguello R."/>
            <person name="Artieri C.G."/>
            <person name="Barbash D.A."/>
            <person name="Barker D."/>
            <person name="Barsanti P."/>
            <person name="Batterham P."/>
            <person name="Batzoglou S."/>
            <person name="Begun D."/>
            <person name="Bhutkar A."/>
            <person name="Blanco E."/>
            <person name="Bosak S.A."/>
            <person name="Bradley R.K."/>
            <person name="Brand A.D."/>
            <person name="Brent M.R."/>
            <person name="Brooks A.N."/>
            <person name="Brown R.H."/>
            <person name="Butlin R.K."/>
            <person name="Caggese C."/>
            <person name="Calvi B.R."/>
            <person name="Bernardo de Carvalho A."/>
            <person name="Caspi A."/>
            <person name="Castrezana S."/>
            <person name="Celniker S.E."/>
            <person name="Chang J.L."/>
            <person name="Chapple C."/>
            <person name="Chatterji S."/>
            <person name="Chinwalla A."/>
            <person name="Civetta A."/>
            <person name="Clifton S.W."/>
            <person name="Comeron J.M."/>
            <person name="Costello J.C."/>
            <person name="Coyne J.A."/>
            <person name="Daub J."/>
            <person name="David R.G."/>
            <person name="Delcher A.L."/>
            <person name="Delehaunty K."/>
            <person name="Do C.B."/>
            <person name="Ebling H."/>
            <person name="Edwards K."/>
            <person name="Eickbush T."/>
            <person name="Evans J.D."/>
            <person name="Filipski A."/>
            <person name="Findeiss S."/>
            <person name="Freyhult E."/>
            <person name="Fulton L."/>
            <person name="Fulton R."/>
            <person name="Garcia A.C."/>
            <person name="Gardiner A."/>
            <person name="Garfield D.A."/>
            <person name="Garvin B.E."/>
            <person name="Gibson G."/>
            <person name="Gilbert D."/>
            <person name="Gnerre S."/>
            <person name="Godfrey J."/>
            <person name="Good R."/>
            <person name="Gotea V."/>
            <person name="Gravely B."/>
            <person name="Greenberg A.J."/>
            <person name="Griffiths-Jones S."/>
            <person name="Gross S."/>
            <person name="Guigo R."/>
            <person name="Gustafson E.A."/>
            <person name="Haerty W."/>
            <person name="Hahn M.W."/>
            <person name="Halligan D.L."/>
            <person name="Halpern A.L."/>
            <person name="Halter G.M."/>
            <person name="Han M.V."/>
            <person name="Heger A."/>
            <person name="Hillier L."/>
            <person name="Hinrichs A.S."/>
            <person name="Holmes I."/>
            <person name="Hoskins R.A."/>
            <person name="Hubisz M.J."/>
            <person name="Hultmark D."/>
            <person name="Huntley M.A."/>
            <person name="Jaffe D.B."/>
            <person name="Jagadeeshan S."/>
            <person name="Jeck W.R."/>
            <person name="Johnson J."/>
            <person name="Jones C.D."/>
            <person name="Jordan W.C."/>
            <person name="Karpen G.H."/>
            <person name="Kataoka E."/>
            <person name="Keightley P.D."/>
            <person name="Kheradpour P."/>
            <person name="Kirkness E.F."/>
            <person name="Koerich L.B."/>
            <person name="Kristiansen K."/>
            <person name="Kudrna D."/>
            <person name="Kulathinal R.J."/>
            <person name="Kumar S."/>
            <person name="Kwok R."/>
            <person name="Lander E."/>
            <person name="Langley C.H."/>
            <person name="Lapoint R."/>
            <person name="Lazzaro B.P."/>
            <person name="Lee S.J."/>
            <person name="Levesque L."/>
            <person name="Li R."/>
            <person name="Lin C.F."/>
            <person name="Lin M.F."/>
            <person name="Lindblad-Toh K."/>
            <person name="Llopart A."/>
            <person name="Long M."/>
            <person name="Low L."/>
            <person name="Lozovsky E."/>
            <person name="Lu J."/>
            <person name="Luo M."/>
            <person name="Machado C.A."/>
            <person name="Makalowski W."/>
            <person name="Marzo M."/>
            <person name="Matsuda M."/>
            <person name="Matzkin L."/>
            <person name="McAllister B."/>
            <person name="McBride C.S."/>
            <person name="McKernan B."/>
            <person name="McKernan K."/>
            <person name="Mendez-Lago M."/>
            <person name="Minx P."/>
            <person name="Mollenhauer M.U."/>
            <person name="Montooth K."/>
            <person name="Mount S.M."/>
            <person name="Mu X."/>
            <person name="Myers E."/>
            <person name="Negre B."/>
            <person name="Newfeld S."/>
            <person name="Nielsen R."/>
            <person name="Noor M.A."/>
            <person name="O'Grady P."/>
            <person name="Pachter L."/>
            <person name="Papaceit M."/>
            <person name="Parisi M.J."/>
            <person name="Parisi M."/>
            <person name="Parts L."/>
            <person name="Pedersen J.S."/>
            <person name="Pesole G."/>
            <person name="Phillippy A.M."/>
            <person name="Ponting C.P."/>
            <person name="Pop M."/>
            <person name="Porcelli D."/>
            <person name="Powell J.R."/>
            <person name="Prohaska S."/>
            <person name="Pruitt K."/>
            <person name="Puig M."/>
            <person name="Quesneville H."/>
            <person name="Ram K.R."/>
            <person name="Rand D."/>
            <person name="Rasmussen M.D."/>
            <person name="Reed L.K."/>
            <person name="Reenan R."/>
            <person name="Reily A."/>
            <person name="Remington K.A."/>
            <person name="Rieger T.T."/>
            <person name="Ritchie M.G."/>
            <person name="Robin C."/>
            <person name="Rogers Y.H."/>
            <person name="Rohde C."/>
            <person name="Rozas J."/>
            <person name="Rubenfield M.J."/>
            <person name="Ruiz A."/>
            <person name="Russo S."/>
            <person name="Salzberg S.L."/>
            <person name="Sanchez-Gracia A."/>
            <person name="Saranga D.J."/>
            <person name="Sato H."/>
            <person name="Schaeffer S.W."/>
            <person name="Schatz M.C."/>
            <person name="Schlenke T."/>
            <person name="Schwartz R."/>
            <person name="Segarra C."/>
            <person name="Singh R.S."/>
            <person name="Sirot L."/>
            <person name="Sirota M."/>
            <person name="Sisneros N.B."/>
            <person name="Smith C.D."/>
            <person name="Smith T.F."/>
            <person name="Spieth J."/>
            <person name="Stage D.E."/>
            <person name="Stark A."/>
            <person name="Stephan W."/>
            <person name="Strausberg R.L."/>
            <person name="Strempel S."/>
            <person name="Sturgill D."/>
            <person name="Sutton G."/>
            <person name="Sutton G.G."/>
            <person name="Tao W."/>
            <person name="Teichmann S."/>
            <person name="Tobari Y.N."/>
            <person name="Tomimura Y."/>
            <person name="Tsolas J.M."/>
            <person name="Valente V.L."/>
            <person name="Venter E."/>
            <person name="Venter J.C."/>
            <person name="Vicario S."/>
            <person name="Vieira F.G."/>
            <person name="Vilella A.J."/>
            <person name="Villasante A."/>
            <person name="Walenz B."/>
            <person name="Wang J."/>
            <person name="Wasserman M."/>
            <person name="Watts T."/>
            <person name="Wilson D."/>
            <person name="Wilson R.K."/>
            <person name="Wing R.A."/>
            <person name="Wolfner M.F."/>
            <person name="Wong A."/>
            <person name="Wong G.K."/>
            <person name="Wu C.I."/>
            <person name="Wu G."/>
            <person name="Yamamoto D."/>
            <person name="Yang H.P."/>
            <person name="Yang S.P."/>
            <person name="Yorke J.A."/>
            <person name="Yoshida K."/>
            <person name="Zdobnov E."/>
            <person name="Zhang P."/>
            <person name="Zhang Y."/>
            <person name="Zimin A.V."/>
            <person name="Baldwin J."/>
            <person name="Abdouelleil A."/>
            <person name="Abdulkadir J."/>
            <person name="Abebe A."/>
            <person name="Abera B."/>
            <person name="Abreu J."/>
            <person name="Acer S.C."/>
            <person name="Aftuck L."/>
            <person name="Alexander A."/>
            <person name="An P."/>
            <person name="Anderson E."/>
            <person name="Anderson S."/>
            <person name="Arachi H."/>
            <person name="Azer M."/>
            <person name="Bachantsang P."/>
            <person name="Barry A."/>
            <person name="Bayul T."/>
            <person name="Berlin A."/>
            <person name="Bessette D."/>
            <person name="Bloom T."/>
            <person name="Blye J."/>
            <person name="Boguslavskiy L."/>
            <person name="Bonnet C."/>
            <person name="Boukhgalter B."/>
            <person name="Bourzgui I."/>
            <person name="Brown A."/>
            <person name="Cahill P."/>
            <person name="Channer S."/>
            <person name="Cheshatsang Y."/>
            <person name="Chuda L."/>
            <person name="Citroen M."/>
            <person name="Collymore A."/>
            <person name="Cooke P."/>
            <person name="Costello M."/>
            <person name="D'Aco K."/>
            <person name="Daza R."/>
            <person name="De Haan G."/>
            <person name="DeGray S."/>
            <person name="DeMaso C."/>
            <person name="Dhargay N."/>
            <person name="Dooley K."/>
            <person name="Dooley E."/>
            <person name="Doricent M."/>
            <person name="Dorje P."/>
            <person name="Dorjee K."/>
            <person name="Dupes A."/>
            <person name="Elong R."/>
            <person name="Falk J."/>
            <person name="Farina A."/>
            <person name="Faro S."/>
            <person name="Ferguson D."/>
            <person name="Fisher S."/>
            <person name="Foley C.D."/>
            <person name="Franke A."/>
            <person name="Friedrich D."/>
            <person name="Gadbois L."/>
            <person name="Gearin G."/>
            <person name="Gearin C.R."/>
            <person name="Giannoukos G."/>
            <person name="Goode T."/>
            <person name="Graham J."/>
            <person name="Grandbois E."/>
            <person name="Grewal S."/>
            <person name="Gyaltsen K."/>
            <person name="Hafez N."/>
            <person name="Hagos B."/>
            <person name="Hall J."/>
            <person name="Henson C."/>
            <person name="Hollinger A."/>
            <person name="Honan T."/>
            <person name="Huard M.D."/>
            <person name="Hughes L."/>
            <person name="Hurhula B."/>
            <person name="Husby M.E."/>
            <person name="Kamat A."/>
            <person name="Kanga B."/>
            <person name="Kashin S."/>
            <person name="Khazanovich D."/>
            <person name="Kisner P."/>
            <person name="Lance K."/>
            <person name="Lara M."/>
            <person name="Lee W."/>
            <person name="Lennon N."/>
            <person name="Letendre F."/>
            <person name="LeVine R."/>
            <person name="Lipovsky A."/>
            <person name="Liu X."/>
            <person name="Liu J."/>
            <person name="Liu S."/>
            <person name="Lokyitsang T."/>
            <person name="Lokyitsang Y."/>
            <person name="Lubonja R."/>
            <person name="Lui A."/>
            <person name="MacDonald P."/>
            <person name="Magnisalis V."/>
            <person name="Maru K."/>
            <person name="Matthews C."/>
            <person name="McCusker W."/>
            <person name="McDonough S."/>
            <person name="Mehta T."/>
            <person name="Meldrim J."/>
            <person name="Meneus L."/>
            <person name="Mihai O."/>
            <person name="Mihalev A."/>
            <person name="Mihova T."/>
            <person name="Mittelman R."/>
            <person name="Mlenga V."/>
            <person name="Montmayeur A."/>
            <person name="Mulrain L."/>
            <person name="Navidi A."/>
            <person name="Naylor J."/>
            <person name="Negash T."/>
            <person name="Nguyen T."/>
            <person name="Nguyen N."/>
            <person name="Nicol R."/>
            <person name="Norbu C."/>
            <person name="Norbu N."/>
            <person name="Novod N."/>
            <person name="O'Neill B."/>
            <person name="Osman S."/>
            <person name="Markiewicz E."/>
            <person name="Oyono O.L."/>
            <person name="Patti C."/>
            <person name="Phunkhang P."/>
            <person name="Pierre F."/>
            <person name="Priest M."/>
            <person name="Raghuraman S."/>
            <person name="Rege F."/>
            <person name="Reyes R."/>
            <person name="Rise C."/>
            <person name="Rogov P."/>
            <person name="Ross K."/>
            <person name="Ryan E."/>
            <person name="Settipalli S."/>
            <person name="Shea T."/>
            <person name="Sherpa N."/>
            <person name="Shi L."/>
            <person name="Shih D."/>
            <person name="Sparrow T."/>
            <person name="Spaulding J."/>
            <person name="Stalker J."/>
            <person name="Stange-Thomann N."/>
            <person name="Stavropoulos S."/>
            <person name="Stone C."/>
            <person name="Strader C."/>
            <person name="Tesfaye S."/>
            <person name="Thomson T."/>
            <person name="Thoulutsang Y."/>
            <person name="Thoulutsang D."/>
            <person name="Topham K."/>
            <person name="Topping I."/>
            <person name="Tsamla T."/>
            <person name="Vassiliev H."/>
            <person name="Vo A."/>
            <person name="Wangchuk T."/>
            <person name="Wangdi T."/>
            <person name="Weiand M."/>
            <person name="Wilkinson J."/>
            <person name="Wilson A."/>
            <person name="Yadav S."/>
            <person name="Young G."/>
            <person name="Yu Q."/>
            <person name="Zembek L."/>
            <person name="Zhong D."/>
            <person name="Zimmer A."/>
            <person name="Zwirko Z."/>
            <person name="Jaffe D.B."/>
            <person name="Alvarez P."/>
            <person name="Brockman W."/>
            <person name="Butler J."/>
            <person name="Chin C."/>
            <person name="Gnerre S."/>
            <person name="Grabherr M."/>
            <person name="Kleber M."/>
            <person name="Mauceli E."/>
            <person name="MacCallum I."/>
        </authorList>
    </citation>
    <scope>NUCLEOTIDE SEQUENCE [LARGE SCALE GENOMIC DNA]</scope>
    <source>
        <strain evidence="4">Tucson 15010-1051.87</strain>
    </source>
</reference>